<dbReference type="EMBL" id="JBHUMM010000045">
    <property type="protein sequence ID" value="MFD2673586.1"/>
    <property type="molecule type" value="Genomic_DNA"/>
</dbReference>
<dbReference type="CDD" id="cd04301">
    <property type="entry name" value="NAT_SF"/>
    <property type="match status" value="1"/>
</dbReference>
<keyword evidence="2" id="KW-0012">Acyltransferase</keyword>
<sequence>MLNVRSFQLSDYSPITQFMQEVLSDECYEETMEAFANQLSWDSELVMVAEMSGQVIGTIIGTIDHHRGYYYRVAVAEAKWNGEVDAALIRALKQRFDSRGVRTVVVPLDEHNETLLPLYRSLGYEDRHFEASMDRKLSICSC</sequence>
<dbReference type="RefSeq" id="WP_379931172.1">
    <property type="nucleotide sequence ID" value="NZ_JBHUMM010000045.1"/>
</dbReference>
<dbReference type="SUPFAM" id="SSF55729">
    <property type="entry name" value="Acyl-CoA N-acyltransferases (Nat)"/>
    <property type="match status" value="1"/>
</dbReference>
<dbReference type="PROSITE" id="PS51186">
    <property type="entry name" value="GNAT"/>
    <property type="match status" value="1"/>
</dbReference>
<accession>A0ABW5RFW1</accession>
<reference evidence="3" key="1">
    <citation type="journal article" date="2019" name="Int. J. Syst. Evol. Microbiol.">
        <title>The Global Catalogue of Microorganisms (GCM) 10K type strain sequencing project: providing services to taxonomists for standard genome sequencing and annotation.</title>
        <authorList>
            <consortium name="The Broad Institute Genomics Platform"/>
            <consortium name="The Broad Institute Genome Sequencing Center for Infectious Disease"/>
            <person name="Wu L."/>
            <person name="Ma J."/>
        </authorList>
    </citation>
    <scope>NUCLEOTIDE SEQUENCE [LARGE SCALE GENOMIC DNA]</scope>
    <source>
        <strain evidence="3">KCTC 33676</strain>
    </source>
</reference>
<dbReference type="EC" id="2.3.1.-" evidence="2"/>
<evidence type="ECO:0000259" key="1">
    <source>
        <dbReference type="PROSITE" id="PS51186"/>
    </source>
</evidence>
<dbReference type="InterPro" id="IPR000182">
    <property type="entry name" value="GNAT_dom"/>
</dbReference>
<proteinExistence type="predicted"/>
<evidence type="ECO:0000313" key="3">
    <source>
        <dbReference type="Proteomes" id="UP001597497"/>
    </source>
</evidence>
<keyword evidence="2" id="KW-0808">Transferase</keyword>
<protein>
    <submittedName>
        <fullName evidence="2">GNAT family N-acetyltransferase</fullName>
        <ecNumber evidence="2">2.3.1.-</ecNumber>
    </submittedName>
</protein>
<keyword evidence="3" id="KW-1185">Reference proteome</keyword>
<dbReference type="Proteomes" id="UP001597497">
    <property type="component" value="Unassembled WGS sequence"/>
</dbReference>
<comment type="caution">
    <text evidence="2">The sequence shown here is derived from an EMBL/GenBank/DDBJ whole genome shotgun (WGS) entry which is preliminary data.</text>
</comment>
<feature type="domain" description="N-acetyltransferase" evidence="1">
    <location>
        <begin position="2"/>
        <end position="142"/>
    </location>
</feature>
<name>A0ABW5RFW1_9BACL</name>
<gene>
    <name evidence="2" type="ORF">ACFSUC_18715</name>
</gene>
<organism evidence="2 3">
    <name type="scientific">Marinicrinis sediminis</name>
    <dbReference type="NCBI Taxonomy" id="1652465"/>
    <lineage>
        <taxon>Bacteria</taxon>
        <taxon>Bacillati</taxon>
        <taxon>Bacillota</taxon>
        <taxon>Bacilli</taxon>
        <taxon>Bacillales</taxon>
        <taxon>Paenibacillaceae</taxon>
    </lineage>
</organism>
<evidence type="ECO:0000313" key="2">
    <source>
        <dbReference type="EMBL" id="MFD2673586.1"/>
    </source>
</evidence>
<dbReference type="Pfam" id="PF00583">
    <property type="entry name" value="Acetyltransf_1"/>
    <property type="match status" value="1"/>
</dbReference>
<dbReference type="InterPro" id="IPR016181">
    <property type="entry name" value="Acyl_CoA_acyltransferase"/>
</dbReference>
<dbReference type="GO" id="GO:0016746">
    <property type="term" value="F:acyltransferase activity"/>
    <property type="evidence" value="ECO:0007669"/>
    <property type="project" value="UniProtKB-KW"/>
</dbReference>
<dbReference type="Gene3D" id="3.40.630.30">
    <property type="match status" value="1"/>
</dbReference>